<keyword evidence="3" id="KW-0969">Cilium</keyword>
<keyword evidence="3" id="KW-0282">Flagellum</keyword>
<evidence type="ECO:0000313" key="4">
    <source>
        <dbReference type="Proteomes" id="UP000031830"/>
    </source>
</evidence>
<sequence length="300" mass="34491">MNVLIRADSSSSIGTGHIMRDLVLASQFESVTFVTRDLSGNINFKIKEAGYNLEIVKDNTLAELSRIVEMCSPDLVIIDNYDINCNFERALKDKYPNIQLMVFDDVYQKHYCDILINHNVSADKTRYKGLVPERCELRCGSKYTLIRPEFYEYREKPKQKNKVPHIFLAMGGADHSNINIPILEVIREIGGIYVNVLTTTTNRNLEQLKEFCLDKSWITVHINSIEVAKLMHESDFAIVSPSVTLNEVLFMGLPFTAIMTADNQLDMYDYLEKKGYLLLGKMDQRLLKINVLKLMQDINY</sequence>
<dbReference type="Gene3D" id="3.40.50.2000">
    <property type="entry name" value="Glycogen Phosphorylase B"/>
    <property type="match status" value="1"/>
</dbReference>
<dbReference type="Gene3D" id="3.40.50.11190">
    <property type="match status" value="1"/>
</dbReference>
<dbReference type="RefSeq" id="WP_044526708.1">
    <property type="nucleotide sequence ID" value="NZ_CP009440.1"/>
</dbReference>
<reference evidence="3 4" key="1">
    <citation type="journal article" date="2015" name="Genome Announc.">
        <title>Genome sequencing of 18 francisella strains to aid in assay development and testing.</title>
        <authorList>
            <person name="Johnson S.L."/>
            <person name="Daligault H.E."/>
            <person name="Davenport K.W."/>
            <person name="Coyne S.R."/>
            <person name="Frey K.G."/>
            <person name="Koroleva G.I."/>
            <person name="Broomall S.M."/>
            <person name="Bishop-Lilly K.A."/>
            <person name="Bruce D.C."/>
            <person name="Chertkov O."/>
            <person name="Freitas T."/>
            <person name="Jaissle J."/>
            <person name="Ladner J.T."/>
            <person name="Rosenzweig C.N."/>
            <person name="Gibbons H.S."/>
            <person name="Palacios G.F."/>
            <person name="Redden C.L."/>
            <person name="Xu Y."/>
            <person name="Minogue T.D."/>
            <person name="Chain P.S."/>
        </authorList>
    </citation>
    <scope>NUCLEOTIDE SEQUENCE [LARGE SCALE GENOMIC DNA]</scope>
    <source>
        <strain evidence="3 4">GA01-2794</strain>
    </source>
</reference>
<dbReference type="KEGG" id="fpz:LA55_1643"/>
<gene>
    <name evidence="3" type="ORF">LA55_1643</name>
</gene>
<dbReference type="AlphaFoldDB" id="A0A0B6CWI0"/>
<accession>A0A0B6CWI0</accession>
<evidence type="ECO:0000313" key="3">
    <source>
        <dbReference type="EMBL" id="AJI53215.1"/>
    </source>
</evidence>
<name>A0A0B6CWI0_9GAMM</name>
<evidence type="ECO:0000256" key="1">
    <source>
        <dbReference type="PIRSR" id="PIRSR620023-1"/>
    </source>
</evidence>
<dbReference type="InterPro" id="IPR020023">
    <property type="entry name" value="PseG"/>
</dbReference>
<dbReference type="OrthoDB" id="9788924at2"/>
<protein>
    <submittedName>
        <fullName evidence="3">Putative flagellar protein</fullName>
    </submittedName>
</protein>
<dbReference type="NCBIfam" id="TIGR03590">
    <property type="entry name" value="PseG"/>
    <property type="match status" value="1"/>
</dbReference>
<feature type="binding site" evidence="2">
    <location>
        <position position="247"/>
    </location>
    <ligand>
        <name>substrate</name>
    </ligand>
</feature>
<evidence type="ECO:0000256" key="2">
    <source>
        <dbReference type="PIRSR" id="PIRSR620023-2"/>
    </source>
</evidence>
<keyword evidence="3" id="KW-0966">Cell projection</keyword>
<feature type="binding site" evidence="2">
    <location>
        <position position="147"/>
    </location>
    <ligand>
        <name>substrate</name>
    </ligand>
</feature>
<dbReference type="Proteomes" id="UP000031830">
    <property type="component" value="Chromosome"/>
</dbReference>
<organism evidence="3 4">
    <name type="scientific">Francisella philomiragia</name>
    <dbReference type="NCBI Taxonomy" id="28110"/>
    <lineage>
        <taxon>Bacteria</taxon>
        <taxon>Pseudomonadati</taxon>
        <taxon>Pseudomonadota</taxon>
        <taxon>Gammaproteobacteria</taxon>
        <taxon>Thiotrichales</taxon>
        <taxon>Francisellaceae</taxon>
        <taxon>Francisella</taxon>
    </lineage>
</organism>
<feature type="active site" description="Proton acceptor" evidence="1">
    <location>
        <position position="17"/>
    </location>
</feature>
<proteinExistence type="predicted"/>
<dbReference type="EMBL" id="CP009440">
    <property type="protein sequence ID" value="AJI53215.1"/>
    <property type="molecule type" value="Genomic_DNA"/>
</dbReference>